<evidence type="ECO:0000256" key="6">
    <source>
        <dbReference type="ARBA" id="ARBA00023002"/>
    </source>
</evidence>
<dbReference type="InterPro" id="IPR020904">
    <property type="entry name" value="Sc_DH/Rdtase_CS"/>
</dbReference>
<name>A0A553HLA1_9PEZI</name>
<dbReference type="GO" id="GO:0019433">
    <property type="term" value="P:triglyceride catabolic process"/>
    <property type="evidence" value="ECO:0007669"/>
    <property type="project" value="TreeGrafter"/>
</dbReference>
<dbReference type="SFLD" id="SFLDG01168">
    <property type="entry name" value="Ferric_reductase_subgroup_(FRE"/>
    <property type="match status" value="1"/>
</dbReference>
<keyword evidence="3 9" id="KW-0812">Transmembrane</keyword>
<keyword evidence="12" id="KW-1185">Reference proteome</keyword>
<keyword evidence="7" id="KW-0813">Transport</keyword>
<evidence type="ECO:0000259" key="10">
    <source>
        <dbReference type="PROSITE" id="PS51384"/>
    </source>
</evidence>
<comment type="caution">
    <text evidence="11">The sequence shown here is derived from an EMBL/GenBank/DDBJ whole genome shotgun (WGS) entry which is preliminary data.</text>
</comment>
<evidence type="ECO:0000313" key="12">
    <source>
        <dbReference type="Proteomes" id="UP000319160"/>
    </source>
</evidence>
<sequence>MPLKSVLITGCGSAGIGSALAIEFHLRGHRVFATGISEAQLEDLATLGIETFEMDVTSKISIENGVARVKEATGGILDIVINNAGVLHIMPFADTQIEDVRRVFEVNVLGVFAVTKEVLPLLIKAAKQGVGDAIVANIGSINSVLRPPFLGQYNASKAAIECLGASIRTELAPLGVRVVTVKTGCVQSDLFRNAPPTKLPEGSFYEPIKEFIEGRKMLEGQNFMTTEVYAKSVVDELLRPKVKHVIWRGGLATIAWVLSWFGWEGILELEKLLGKAGRSECASRQSASMEYAHKDAVRLSQQPGTSDNKLSLDIVSHLNLSVTIHLRRNIRSAVTFGTIGLVHVEFTRLINQYQPIRDRGGKNMGWPYEFVDLDTEQLQARRHTLDRYGLIAQLSTLVPVALVLLYRLVTWAVARLTGSGRGTYAAVPEIPDSPTLKRQRLSLVGSWNVSVRKVAWWFGDDVVFLGWNWGPRDQIIAGVVWSIWLLFLCVVGTGNDYLHLTRRFGLVGVSQFPVQYLLSLKSLNPFALALKSSHEEVNRWHRVLGRIIYVFVTLHAIFYFNFYYQNNLLGQKITSLVPVLGFTLITAMHLLYGTALSVVRQYSYRVFFITHLLVALAIPPTIYFHAHHASFYVWESLAVFLIDIAKRKFDTTVAEVKVELIPDTDLVKLVGAIPQSKIDRFAKNPGTHIYLSIPAASRPDKNPIAAAHLVFEFSFNPFSVAAVDENTGELTLVARRHDGPMTRALAGFANNTDNDFKVKLAFDGPYGCAKRFPNLAGPGFDRILLVAGGVGATFTLPLYRWILAENPSARVQMVWTVRGAGDATWPIAKEGKSIVDDDNVQLYITGSGLESADGNLRLSNDSEHVELASLAENQRQNSHVSIRSNKRPDLQKIVDDIFRQGFEERVAVLVCGPEAMAHELRSYVGAWVKKGRQQNLVAWKDRKTEVAGSVCMLTITKASDDIGVAMHIMPRLTLRMLSFCDRQNCLQVSDRVEDAD</sequence>
<dbReference type="SFLD" id="SFLDS00052">
    <property type="entry name" value="Ferric_Reductase_Domain"/>
    <property type="match status" value="1"/>
</dbReference>
<dbReference type="OrthoDB" id="10006946at2759"/>
<comment type="subcellular location">
    <subcellularLocation>
        <location evidence="1">Membrane</location>
        <topology evidence="1">Multi-pass membrane protein</topology>
    </subcellularLocation>
</comment>
<dbReference type="PANTHER" id="PTHR44169">
    <property type="entry name" value="NADPH-DEPENDENT 1-ACYLDIHYDROXYACETONE PHOSPHATE REDUCTASE"/>
    <property type="match status" value="1"/>
</dbReference>
<dbReference type="STRING" id="2512241.A0A553HLA1"/>
<dbReference type="GO" id="GO:0016020">
    <property type="term" value="C:membrane"/>
    <property type="evidence" value="ECO:0007669"/>
    <property type="project" value="UniProtKB-SubCell"/>
</dbReference>
<dbReference type="Pfam" id="PF08030">
    <property type="entry name" value="NAD_binding_6"/>
    <property type="match status" value="1"/>
</dbReference>
<evidence type="ECO:0000256" key="9">
    <source>
        <dbReference type="SAM" id="Phobius"/>
    </source>
</evidence>
<feature type="transmembrane region" description="Helical" evidence="9">
    <location>
        <begin position="475"/>
        <end position="494"/>
    </location>
</feature>
<dbReference type="CDD" id="cd06186">
    <property type="entry name" value="NOX_Duox_like_FAD_NADP"/>
    <property type="match status" value="1"/>
</dbReference>
<dbReference type="PRINTS" id="PR00080">
    <property type="entry name" value="SDRFAMILY"/>
</dbReference>
<dbReference type="InterPro" id="IPR013130">
    <property type="entry name" value="Fe3_Rdtase_TM_dom"/>
</dbReference>
<protein>
    <recommendedName>
        <fullName evidence="10">FAD-binding FR-type domain-containing protein</fullName>
    </recommendedName>
</protein>
<dbReference type="InterPro" id="IPR013121">
    <property type="entry name" value="Fe_red_NAD-bd_6"/>
</dbReference>
<evidence type="ECO:0000256" key="2">
    <source>
        <dbReference type="ARBA" id="ARBA00006484"/>
    </source>
</evidence>
<dbReference type="Gene3D" id="3.40.50.720">
    <property type="entry name" value="NAD(P)-binding Rossmann-like Domain"/>
    <property type="match status" value="1"/>
</dbReference>
<dbReference type="InterPro" id="IPR017927">
    <property type="entry name" value="FAD-bd_FR_type"/>
</dbReference>
<feature type="transmembrane region" description="Helical" evidence="9">
    <location>
        <begin position="606"/>
        <end position="626"/>
    </location>
</feature>
<evidence type="ECO:0000256" key="4">
    <source>
        <dbReference type="ARBA" id="ARBA00022857"/>
    </source>
</evidence>
<dbReference type="GO" id="GO:0006654">
    <property type="term" value="P:phosphatidic acid biosynthetic process"/>
    <property type="evidence" value="ECO:0007669"/>
    <property type="project" value="TreeGrafter"/>
</dbReference>
<dbReference type="GO" id="GO:0006811">
    <property type="term" value="P:monoatomic ion transport"/>
    <property type="evidence" value="ECO:0007669"/>
    <property type="project" value="UniProtKB-KW"/>
</dbReference>
<accession>A0A553HLA1</accession>
<dbReference type="InterPro" id="IPR036291">
    <property type="entry name" value="NAD(P)-bd_dom_sf"/>
</dbReference>
<dbReference type="GO" id="GO:0000140">
    <property type="term" value="F:acylglycerone-phosphate reductase (NADP+) activity"/>
    <property type="evidence" value="ECO:0007669"/>
    <property type="project" value="TreeGrafter"/>
</dbReference>
<keyword evidence="4" id="KW-0521">NADP</keyword>
<feature type="transmembrane region" description="Helical" evidence="9">
    <location>
        <begin position="245"/>
        <end position="263"/>
    </location>
</feature>
<dbReference type="PANTHER" id="PTHR44169:SF6">
    <property type="entry name" value="NADPH-DEPENDENT 1-ACYLDIHYDROXYACETONE PHOSPHATE REDUCTASE"/>
    <property type="match status" value="1"/>
</dbReference>
<evidence type="ECO:0000256" key="5">
    <source>
        <dbReference type="ARBA" id="ARBA00022989"/>
    </source>
</evidence>
<feature type="domain" description="FAD-binding FR-type" evidence="10">
    <location>
        <begin position="646"/>
        <end position="772"/>
    </location>
</feature>
<dbReference type="PROSITE" id="PS00061">
    <property type="entry name" value="ADH_SHORT"/>
    <property type="match status" value="1"/>
</dbReference>
<feature type="transmembrane region" description="Helical" evidence="9">
    <location>
        <begin position="388"/>
        <end position="409"/>
    </location>
</feature>
<dbReference type="Gene3D" id="3.40.50.80">
    <property type="entry name" value="Nucleotide-binding domain of ferredoxin-NADP reductase (FNR) module"/>
    <property type="match status" value="1"/>
</dbReference>
<dbReference type="Pfam" id="PF01794">
    <property type="entry name" value="Ferric_reduct"/>
    <property type="match status" value="1"/>
</dbReference>
<keyword evidence="8 9" id="KW-0472">Membrane</keyword>
<dbReference type="SUPFAM" id="SSF51735">
    <property type="entry name" value="NAD(P)-binding Rossmann-fold domains"/>
    <property type="match status" value="1"/>
</dbReference>
<gene>
    <name evidence="11" type="ORF">FHL15_010407</name>
</gene>
<dbReference type="Pfam" id="PF00106">
    <property type="entry name" value="adh_short"/>
    <property type="match status" value="1"/>
</dbReference>
<dbReference type="PRINTS" id="PR00081">
    <property type="entry name" value="GDHRDH"/>
</dbReference>
<dbReference type="Proteomes" id="UP000319160">
    <property type="component" value="Unassembled WGS sequence"/>
</dbReference>
<dbReference type="GO" id="GO:0005811">
    <property type="term" value="C:lipid droplet"/>
    <property type="evidence" value="ECO:0007669"/>
    <property type="project" value="TreeGrafter"/>
</dbReference>
<feature type="transmembrane region" description="Helical" evidence="9">
    <location>
        <begin position="576"/>
        <end position="599"/>
    </location>
</feature>
<dbReference type="InterPro" id="IPR002347">
    <property type="entry name" value="SDR_fam"/>
</dbReference>
<dbReference type="AlphaFoldDB" id="A0A553HLA1"/>
<keyword evidence="7" id="KW-0406">Ion transport</keyword>
<evidence type="ECO:0000256" key="3">
    <source>
        <dbReference type="ARBA" id="ARBA00022692"/>
    </source>
</evidence>
<evidence type="ECO:0000256" key="7">
    <source>
        <dbReference type="ARBA" id="ARBA00023065"/>
    </source>
</evidence>
<dbReference type="EMBL" id="VFLP01000081">
    <property type="protein sequence ID" value="TRX88735.1"/>
    <property type="molecule type" value="Genomic_DNA"/>
</dbReference>
<dbReference type="GO" id="GO:0005783">
    <property type="term" value="C:endoplasmic reticulum"/>
    <property type="evidence" value="ECO:0007669"/>
    <property type="project" value="TreeGrafter"/>
</dbReference>
<dbReference type="SUPFAM" id="SSF52343">
    <property type="entry name" value="Ferredoxin reductase-like, C-terminal NADP-linked domain"/>
    <property type="match status" value="1"/>
</dbReference>
<dbReference type="InterPro" id="IPR039261">
    <property type="entry name" value="FNR_nucleotide-bd"/>
</dbReference>
<evidence type="ECO:0000256" key="1">
    <source>
        <dbReference type="ARBA" id="ARBA00004141"/>
    </source>
</evidence>
<feature type="transmembrane region" description="Helical" evidence="9">
    <location>
        <begin position="543"/>
        <end position="564"/>
    </location>
</feature>
<comment type="similarity">
    <text evidence="2">Belongs to the short-chain dehydrogenases/reductases (SDR) family.</text>
</comment>
<evidence type="ECO:0000313" key="11">
    <source>
        <dbReference type="EMBL" id="TRX88735.1"/>
    </source>
</evidence>
<evidence type="ECO:0000256" key="8">
    <source>
        <dbReference type="ARBA" id="ARBA00023136"/>
    </source>
</evidence>
<dbReference type="GO" id="GO:0004806">
    <property type="term" value="F:triacylglycerol lipase activity"/>
    <property type="evidence" value="ECO:0007669"/>
    <property type="project" value="TreeGrafter"/>
</dbReference>
<dbReference type="PROSITE" id="PS51384">
    <property type="entry name" value="FAD_FR"/>
    <property type="match status" value="1"/>
</dbReference>
<reference evidence="12" key="1">
    <citation type="submission" date="2019-06" db="EMBL/GenBank/DDBJ databases">
        <title>Draft genome sequence of the griseofulvin-producing fungus Xylaria cubensis strain G536.</title>
        <authorList>
            <person name="Mead M.E."/>
            <person name="Raja H.A."/>
            <person name="Steenwyk J.L."/>
            <person name="Knowles S.L."/>
            <person name="Oberlies N.H."/>
            <person name="Rokas A."/>
        </authorList>
    </citation>
    <scope>NUCLEOTIDE SEQUENCE [LARGE SCALE GENOMIC DNA]</scope>
    <source>
        <strain evidence="12">G536</strain>
    </source>
</reference>
<proteinExistence type="inferred from homology"/>
<keyword evidence="5 9" id="KW-1133">Transmembrane helix</keyword>
<dbReference type="CDD" id="cd05374">
    <property type="entry name" value="17beta-HSD-like_SDR_c"/>
    <property type="match status" value="1"/>
</dbReference>
<organism evidence="11 12">
    <name type="scientific">Xylaria flabelliformis</name>
    <dbReference type="NCBI Taxonomy" id="2512241"/>
    <lineage>
        <taxon>Eukaryota</taxon>
        <taxon>Fungi</taxon>
        <taxon>Dikarya</taxon>
        <taxon>Ascomycota</taxon>
        <taxon>Pezizomycotina</taxon>
        <taxon>Sordariomycetes</taxon>
        <taxon>Xylariomycetidae</taxon>
        <taxon>Xylariales</taxon>
        <taxon>Xylariaceae</taxon>
        <taxon>Xylaria</taxon>
    </lineage>
</organism>
<keyword evidence="6" id="KW-0560">Oxidoreductase</keyword>